<proteinExistence type="inferred from homology"/>
<comment type="caution">
    <text evidence="14">The sequence shown here is derived from an EMBL/GenBank/DDBJ whole genome shotgun (WGS) entry which is preliminary data.</text>
</comment>
<dbReference type="InterPro" id="IPR032466">
    <property type="entry name" value="Metal_Hydrolase"/>
</dbReference>
<evidence type="ECO:0000256" key="10">
    <source>
        <dbReference type="PIRSR" id="PIRSR038994-1"/>
    </source>
</evidence>
<dbReference type="Pfam" id="PF01979">
    <property type="entry name" value="Amidohydro_1"/>
    <property type="match status" value="1"/>
</dbReference>
<dbReference type="Gene3D" id="2.30.40.10">
    <property type="entry name" value="Urease, subunit C, domain 1"/>
    <property type="match status" value="1"/>
</dbReference>
<keyword evidence="5 9" id="KW-0378">Hydrolase</keyword>
<feature type="binding site" evidence="11">
    <location>
        <position position="147"/>
    </location>
    <ligand>
        <name>substrate</name>
    </ligand>
</feature>
<evidence type="ECO:0000256" key="9">
    <source>
        <dbReference type="PIRNR" id="PIRNR038994"/>
    </source>
</evidence>
<evidence type="ECO:0000259" key="13">
    <source>
        <dbReference type="Pfam" id="PF01979"/>
    </source>
</evidence>
<dbReference type="InterPro" id="IPR006680">
    <property type="entry name" value="Amidohydro-rel"/>
</dbReference>
<dbReference type="EMBL" id="PDFK01000001">
    <property type="protein sequence ID" value="PKU53534.1"/>
    <property type="molecule type" value="Genomic_DNA"/>
</dbReference>
<evidence type="ECO:0000256" key="2">
    <source>
        <dbReference type="ARBA" id="ARBA00011899"/>
    </source>
</evidence>
<feature type="binding site" evidence="12">
    <location>
        <position position="202"/>
    </location>
    <ligand>
        <name>Zn(2+)</name>
        <dbReference type="ChEBI" id="CHEBI:29105"/>
    </ligand>
</feature>
<dbReference type="PANTHER" id="PTHR11113:SF14">
    <property type="entry name" value="N-ACETYLGLUCOSAMINE-6-PHOSPHATE DEACETYLASE"/>
    <property type="match status" value="1"/>
</dbReference>
<dbReference type="CDD" id="cd00854">
    <property type="entry name" value="NagA"/>
    <property type="match status" value="1"/>
</dbReference>
<dbReference type="EC" id="3.5.1.25" evidence="2"/>
<feature type="binding site" evidence="11">
    <location>
        <position position="234"/>
    </location>
    <ligand>
        <name>substrate</name>
    </ligand>
</feature>
<dbReference type="PANTHER" id="PTHR11113">
    <property type="entry name" value="N-ACETYLGLUCOSAMINE-6-PHOSPHATE DEACETYLASE"/>
    <property type="match status" value="1"/>
</dbReference>
<evidence type="ECO:0000256" key="7">
    <source>
        <dbReference type="ARBA" id="ARBA00047647"/>
    </source>
</evidence>
<comment type="cofactor">
    <cofactor evidence="12">
        <name>a divalent metal cation</name>
        <dbReference type="ChEBI" id="CHEBI:60240"/>
    </cofactor>
    <text evidence="12">Binds 1 divalent metal cation per subunit.</text>
</comment>
<feature type="binding site" evidence="12">
    <location>
        <position position="136"/>
    </location>
    <ligand>
        <name>Zn(2+)</name>
        <dbReference type="ChEBI" id="CHEBI:29105"/>
    </ligand>
</feature>
<dbReference type="FunFam" id="3.20.20.140:FF:000004">
    <property type="entry name" value="N-acetylglucosamine-6-phosphate deacetylase"/>
    <property type="match status" value="1"/>
</dbReference>
<dbReference type="AlphaFoldDB" id="A0A2I0V5E8"/>
<evidence type="ECO:0000313" key="14">
    <source>
        <dbReference type="EMBL" id="PKU53534.1"/>
    </source>
</evidence>
<feature type="domain" description="Amidohydrolase-related" evidence="13">
    <location>
        <begin position="56"/>
        <end position="387"/>
    </location>
</feature>
<feature type="binding site" evidence="11">
    <location>
        <begin position="315"/>
        <end position="317"/>
    </location>
    <ligand>
        <name>substrate</name>
    </ligand>
</feature>
<reference evidence="14 15" key="1">
    <citation type="submission" date="2017-10" db="EMBL/GenBank/DDBJ databases">
        <title>Draft genome of Lysinibacillus fusiformis strain Juneja, a laboratory-derived pathogen of Drosophila melanogaster.</title>
        <authorList>
            <person name="Smith B.R."/>
            <person name="Unckless R.L."/>
        </authorList>
    </citation>
    <scope>NUCLEOTIDE SEQUENCE [LARGE SCALE GENOMIC DNA]</scope>
    <source>
        <strain evidence="14 15">Juneja</strain>
    </source>
</reference>
<dbReference type="GO" id="GO:0008448">
    <property type="term" value="F:N-acetylglucosamine-6-phosphate deacetylase activity"/>
    <property type="evidence" value="ECO:0007669"/>
    <property type="project" value="UniProtKB-EC"/>
</dbReference>
<evidence type="ECO:0000256" key="12">
    <source>
        <dbReference type="PIRSR" id="PIRSR038994-3"/>
    </source>
</evidence>
<dbReference type="NCBIfam" id="TIGR00221">
    <property type="entry name" value="nagA"/>
    <property type="match status" value="1"/>
</dbReference>
<dbReference type="InterPro" id="IPR011059">
    <property type="entry name" value="Metal-dep_hydrolase_composite"/>
</dbReference>
<protein>
    <recommendedName>
        <fullName evidence="3">N-acetylglucosamine-6-phosphate deacetylase</fullName>
        <ecNumber evidence="2">3.5.1.25</ecNumber>
    </recommendedName>
</protein>
<evidence type="ECO:0000256" key="3">
    <source>
        <dbReference type="ARBA" id="ARBA00018029"/>
    </source>
</evidence>
<dbReference type="InterPro" id="IPR003764">
    <property type="entry name" value="GlcNAc_6-P_deAcase"/>
</dbReference>
<evidence type="ECO:0000256" key="1">
    <source>
        <dbReference type="ARBA" id="ARBA00010716"/>
    </source>
</evidence>
<name>A0A2I0V5E8_9BACI</name>
<sequence>MNKIWIINANIVLENQILNNGFLEMSGGKITVIDQMDNCPSLASIENVIDCQLKGYIIPGMIDIHVHGALGHDFMDADQICYSKMAKYLASEGITAFLATTMTAPMSEIEATIEELYSYYKNQPTAVAEMLGIHLEGPFINGAKKGAQPEEYILKPNVQQFNDLYDKSQQSIRLVTFAPEEDSNFELLKELTSKGIIASIGHSDADYHTAIHALKAGITHATHLFNGMSGLHHRDPGVVGAVLLAEDVYVEVIPDNIHFHKDLLPMVYKMTGLDRLLVITDGIRAKGMPDGMYSLGGNEVEVINNQCIQRKTGSLAGSVLNMNTARKNIEEWLTLSIVEQMRLVSLNQAVHLGFDKRKGSIALGKDADVVWLNEEGEVEKTFCLGNLAFEKG</sequence>
<evidence type="ECO:0000313" key="15">
    <source>
        <dbReference type="Proteomes" id="UP000234956"/>
    </source>
</evidence>
<comment type="catalytic activity">
    <reaction evidence="7">
        <text>N-acetyl-D-glucosamine 6-phosphate + H2O = D-glucosamine 6-phosphate + acetate</text>
        <dbReference type="Rhea" id="RHEA:22936"/>
        <dbReference type="ChEBI" id="CHEBI:15377"/>
        <dbReference type="ChEBI" id="CHEBI:30089"/>
        <dbReference type="ChEBI" id="CHEBI:57513"/>
        <dbReference type="ChEBI" id="CHEBI:58725"/>
        <dbReference type="EC" id="3.5.1.25"/>
    </reaction>
</comment>
<evidence type="ECO:0000256" key="8">
    <source>
        <dbReference type="ARBA" id="ARBA00060590"/>
    </source>
</evidence>
<dbReference type="RefSeq" id="WP_058844172.1">
    <property type="nucleotide sequence ID" value="NZ_PDFK01000001.1"/>
</dbReference>
<comment type="similarity">
    <text evidence="1 9">Belongs to the metallo-dependent hydrolases superfamily. NagA family.</text>
</comment>
<dbReference type="SUPFAM" id="SSF51338">
    <property type="entry name" value="Composite domain of metallo-dependent hydrolases"/>
    <property type="match status" value="1"/>
</dbReference>
<gene>
    <name evidence="14" type="primary">nagA</name>
    <name evidence="14" type="ORF">CRI88_04215</name>
</gene>
<dbReference type="Proteomes" id="UP000234956">
    <property type="component" value="Unassembled WGS sequence"/>
</dbReference>
<dbReference type="PIRSF" id="PIRSF038994">
    <property type="entry name" value="NagA"/>
    <property type="match status" value="1"/>
</dbReference>
<comment type="pathway">
    <text evidence="8">Amino-sugar metabolism; N-acetylneuraminate degradation; D-fructose 6-phosphate from N-acetylneuraminate: step 4/5.</text>
</comment>
<evidence type="ECO:0000256" key="5">
    <source>
        <dbReference type="ARBA" id="ARBA00022801"/>
    </source>
</evidence>
<evidence type="ECO:0000256" key="11">
    <source>
        <dbReference type="PIRSR" id="PIRSR038994-2"/>
    </source>
</evidence>
<evidence type="ECO:0000256" key="4">
    <source>
        <dbReference type="ARBA" id="ARBA00022723"/>
    </source>
</evidence>
<organism evidence="14 15">
    <name type="scientific">Lysinibacillus fusiformis</name>
    <dbReference type="NCBI Taxonomy" id="28031"/>
    <lineage>
        <taxon>Bacteria</taxon>
        <taxon>Bacillati</taxon>
        <taxon>Bacillota</taxon>
        <taxon>Bacilli</taxon>
        <taxon>Bacillales</taxon>
        <taxon>Bacillaceae</taxon>
        <taxon>Lysinibacillus</taxon>
    </lineage>
</organism>
<feature type="binding site" evidence="11">
    <location>
        <position position="258"/>
    </location>
    <ligand>
        <name>substrate</name>
    </ligand>
</feature>
<accession>A0A2I0V5E8</accession>
<feature type="binding site" evidence="12">
    <location>
        <position position="223"/>
    </location>
    <ligand>
        <name>Zn(2+)</name>
        <dbReference type="ChEBI" id="CHEBI:29105"/>
    </ligand>
</feature>
<feature type="binding site" evidence="11">
    <location>
        <begin position="226"/>
        <end position="227"/>
    </location>
    <ligand>
        <name>substrate</name>
    </ligand>
</feature>
<keyword evidence="4 12" id="KW-0479">Metal-binding</keyword>
<keyword evidence="6 9" id="KW-0119">Carbohydrate metabolism</keyword>
<feature type="active site" description="Proton donor/acceptor" evidence="10">
    <location>
        <position position="281"/>
    </location>
</feature>
<dbReference type="GO" id="GO:0006046">
    <property type="term" value="P:N-acetylglucosamine catabolic process"/>
    <property type="evidence" value="ECO:0007669"/>
    <property type="project" value="TreeGrafter"/>
</dbReference>
<dbReference type="GO" id="GO:0046872">
    <property type="term" value="F:metal ion binding"/>
    <property type="evidence" value="ECO:0007669"/>
    <property type="project" value="UniProtKB-KW"/>
</dbReference>
<dbReference type="SUPFAM" id="SSF51556">
    <property type="entry name" value="Metallo-dependent hydrolases"/>
    <property type="match status" value="1"/>
</dbReference>
<evidence type="ECO:0000256" key="6">
    <source>
        <dbReference type="ARBA" id="ARBA00023277"/>
    </source>
</evidence>
<dbReference type="Gene3D" id="3.20.20.140">
    <property type="entry name" value="Metal-dependent hydrolases"/>
    <property type="match status" value="1"/>
</dbReference>